<feature type="domain" description="YjeF C-terminal" evidence="20">
    <location>
        <begin position="228"/>
        <end position="503"/>
    </location>
</feature>
<evidence type="ECO:0000256" key="13">
    <source>
        <dbReference type="ARBA" id="ARBA00023268"/>
    </source>
</evidence>
<evidence type="ECO:0000256" key="6">
    <source>
        <dbReference type="ARBA" id="ARBA00022741"/>
    </source>
</evidence>
<dbReference type="Gene3D" id="3.40.50.10260">
    <property type="entry name" value="YjeF N-terminal domain"/>
    <property type="match status" value="1"/>
</dbReference>
<protein>
    <recommendedName>
        <fullName evidence="19">Bifunctional NAD(P)H-hydrate repair enzyme</fullName>
    </recommendedName>
    <alternativeName>
        <fullName evidence="19">Nicotinamide nucleotide repair protein</fullName>
    </alternativeName>
    <domain>
        <recommendedName>
            <fullName evidence="19">ADP-dependent (S)-NAD(P)H-hydrate dehydratase</fullName>
            <ecNumber evidence="19">4.2.1.136</ecNumber>
        </recommendedName>
        <alternativeName>
            <fullName evidence="19">ADP-dependent NAD(P)HX dehydratase</fullName>
        </alternativeName>
    </domain>
    <domain>
        <recommendedName>
            <fullName evidence="19">NAD(P)H-hydrate epimerase</fullName>
            <ecNumber evidence="19">5.1.99.6</ecNumber>
        </recommendedName>
    </domain>
</protein>
<feature type="binding site" evidence="18">
    <location>
        <begin position="64"/>
        <end position="68"/>
    </location>
    <ligand>
        <name>(6S)-NADPHX</name>
        <dbReference type="ChEBI" id="CHEBI:64076"/>
    </ligand>
</feature>
<reference evidence="23" key="1">
    <citation type="journal article" date="2019" name="Int. J. Syst. Evol. Microbiol.">
        <title>The Global Catalogue of Microorganisms (GCM) 10K type strain sequencing project: providing services to taxonomists for standard genome sequencing and annotation.</title>
        <authorList>
            <consortium name="The Broad Institute Genomics Platform"/>
            <consortium name="The Broad Institute Genome Sequencing Center for Infectious Disease"/>
            <person name="Wu L."/>
            <person name="Ma J."/>
        </authorList>
    </citation>
    <scope>NUCLEOTIDE SEQUENCE [LARGE SCALE GENOMIC DNA]</scope>
    <source>
        <strain evidence="23">NCAIM B.01391</strain>
    </source>
</reference>
<dbReference type="InterPro" id="IPR000631">
    <property type="entry name" value="CARKD"/>
</dbReference>
<accession>A0ABW0ITN4</accession>
<evidence type="ECO:0000256" key="18">
    <source>
        <dbReference type="HAMAP-Rule" id="MF_01966"/>
    </source>
</evidence>
<feature type="binding site" evidence="18">
    <location>
        <position position="161"/>
    </location>
    <ligand>
        <name>K(+)</name>
        <dbReference type="ChEBI" id="CHEBI:29103"/>
    </ligand>
</feature>
<dbReference type="PROSITE" id="PS51385">
    <property type="entry name" value="YJEF_N"/>
    <property type="match status" value="1"/>
</dbReference>
<keyword evidence="9 18" id="KW-0630">Potassium</keyword>
<dbReference type="InterPro" id="IPR036652">
    <property type="entry name" value="YjeF_N_dom_sf"/>
</dbReference>
<evidence type="ECO:0000256" key="9">
    <source>
        <dbReference type="ARBA" id="ARBA00022958"/>
    </source>
</evidence>
<feature type="domain" description="YjeF N-terminal" evidence="21">
    <location>
        <begin position="17"/>
        <end position="215"/>
    </location>
</feature>
<feature type="binding site" evidence="17">
    <location>
        <position position="449"/>
    </location>
    <ligand>
        <name>(6S)-NADPHX</name>
        <dbReference type="ChEBI" id="CHEBI:64076"/>
    </ligand>
</feature>
<dbReference type="EC" id="4.2.1.136" evidence="19"/>
<feature type="binding site" evidence="18">
    <location>
        <begin position="129"/>
        <end position="135"/>
    </location>
    <ligand>
        <name>(6S)-NADPHX</name>
        <dbReference type="ChEBI" id="CHEBI:64076"/>
    </ligand>
</feature>
<evidence type="ECO:0000256" key="2">
    <source>
        <dbReference type="ARBA" id="ARBA00000909"/>
    </source>
</evidence>
<evidence type="ECO:0000256" key="10">
    <source>
        <dbReference type="ARBA" id="ARBA00023027"/>
    </source>
</evidence>
<keyword evidence="12 17" id="KW-0456">Lyase</keyword>
<keyword evidence="11 18" id="KW-0413">Isomerase</keyword>
<comment type="function">
    <text evidence="17">Catalyzes the dehydration of the S-form of NAD(P)HX at the expense of ADP, which is converted to AMP. Together with NAD(P)HX epimerase, which catalyzes the epimerization of the S- and R-forms, the enzyme allows the repair of both epimers of NAD(P)HX, a damaged form of NAD(P)H that is a result of enzymatic or heat-dependent hydration.</text>
</comment>
<evidence type="ECO:0000256" key="7">
    <source>
        <dbReference type="ARBA" id="ARBA00022840"/>
    </source>
</evidence>
<feature type="binding site" evidence="17">
    <location>
        <position position="381"/>
    </location>
    <ligand>
        <name>(6S)-NADPHX</name>
        <dbReference type="ChEBI" id="CHEBI:64076"/>
    </ligand>
</feature>
<dbReference type="Pfam" id="PF03853">
    <property type="entry name" value="YjeF_N"/>
    <property type="match status" value="1"/>
</dbReference>
<comment type="catalytic activity">
    <reaction evidence="2 18 19">
        <text>(6R)-NADPHX = (6S)-NADPHX</text>
        <dbReference type="Rhea" id="RHEA:32227"/>
        <dbReference type="ChEBI" id="CHEBI:64076"/>
        <dbReference type="ChEBI" id="CHEBI:64077"/>
        <dbReference type="EC" id="5.1.99.6"/>
    </reaction>
</comment>
<comment type="catalytic activity">
    <reaction evidence="15 17 19">
        <text>(6S)-NADHX + ADP = AMP + phosphate + NADH + H(+)</text>
        <dbReference type="Rhea" id="RHEA:32223"/>
        <dbReference type="ChEBI" id="CHEBI:15378"/>
        <dbReference type="ChEBI" id="CHEBI:43474"/>
        <dbReference type="ChEBI" id="CHEBI:57945"/>
        <dbReference type="ChEBI" id="CHEBI:64074"/>
        <dbReference type="ChEBI" id="CHEBI:456215"/>
        <dbReference type="ChEBI" id="CHEBI:456216"/>
        <dbReference type="EC" id="4.2.1.136"/>
    </reaction>
</comment>
<comment type="cofactor">
    <cofactor evidence="18 19">
        <name>K(+)</name>
        <dbReference type="ChEBI" id="CHEBI:29103"/>
    </cofactor>
    <text evidence="18 19">Binds 1 potassium ion per subunit.</text>
</comment>
<evidence type="ECO:0000256" key="12">
    <source>
        <dbReference type="ARBA" id="ARBA00023239"/>
    </source>
</evidence>
<evidence type="ECO:0000259" key="21">
    <source>
        <dbReference type="PROSITE" id="PS51385"/>
    </source>
</evidence>
<evidence type="ECO:0000256" key="11">
    <source>
        <dbReference type="ARBA" id="ARBA00023235"/>
    </source>
</evidence>
<dbReference type="EMBL" id="JBHSLW010000009">
    <property type="protein sequence ID" value="MFC5419230.1"/>
    <property type="molecule type" value="Genomic_DNA"/>
</dbReference>
<comment type="function">
    <text evidence="18">Catalyzes the epimerization of the S- and R-forms of NAD(P)HX, a damaged form of NAD(P)H that is a result of enzymatic or heat-dependent hydration. This is a prerequisite for the S-specific NAD(P)H-hydrate dehydratase to allow the repair of both epimers of NAD(P)HX.</text>
</comment>
<dbReference type="PANTHER" id="PTHR12592:SF0">
    <property type="entry name" value="ATP-DEPENDENT (S)-NAD(P)H-HYDRATE DEHYDRATASE"/>
    <property type="match status" value="1"/>
</dbReference>
<evidence type="ECO:0000256" key="19">
    <source>
        <dbReference type="PIRNR" id="PIRNR017184"/>
    </source>
</evidence>
<comment type="caution">
    <text evidence="17">Lacks conserved residue(s) required for the propagation of feature annotation.</text>
</comment>
<evidence type="ECO:0000259" key="20">
    <source>
        <dbReference type="PROSITE" id="PS51383"/>
    </source>
</evidence>
<keyword evidence="6 17" id="KW-0547">Nucleotide-binding</keyword>
<proteinExistence type="inferred from homology"/>
<comment type="subunit">
    <text evidence="17">Homotetramer.</text>
</comment>
<dbReference type="SUPFAM" id="SSF53613">
    <property type="entry name" value="Ribokinase-like"/>
    <property type="match status" value="1"/>
</dbReference>
<dbReference type="HAMAP" id="MF_01965">
    <property type="entry name" value="NADHX_dehydratase"/>
    <property type="match status" value="1"/>
</dbReference>
<feature type="binding site" evidence="17">
    <location>
        <position position="448"/>
    </location>
    <ligand>
        <name>AMP</name>
        <dbReference type="ChEBI" id="CHEBI:456215"/>
    </ligand>
</feature>
<dbReference type="PIRSF" id="PIRSF017184">
    <property type="entry name" value="Nnr"/>
    <property type="match status" value="1"/>
</dbReference>
<dbReference type="RefSeq" id="WP_377796881.1">
    <property type="nucleotide sequence ID" value="NZ_JBHSLW010000009.1"/>
</dbReference>
<feature type="binding site" evidence="18">
    <location>
        <position position="65"/>
    </location>
    <ligand>
        <name>K(+)</name>
        <dbReference type="ChEBI" id="CHEBI:29103"/>
    </ligand>
</feature>
<evidence type="ECO:0000256" key="16">
    <source>
        <dbReference type="ARBA" id="ARBA00049209"/>
    </source>
</evidence>
<comment type="catalytic activity">
    <reaction evidence="1 18 19">
        <text>(6R)-NADHX = (6S)-NADHX</text>
        <dbReference type="Rhea" id="RHEA:32215"/>
        <dbReference type="ChEBI" id="CHEBI:64074"/>
        <dbReference type="ChEBI" id="CHEBI:64075"/>
        <dbReference type="EC" id="5.1.99.6"/>
    </reaction>
</comment>
<dbReference type="PANTHER" id="PTHR12592">
    <property type="entry name" value="ATP-DEPENDENT (S)-NAD(P)H-HYDRATE DEHYDRATASE FAMILY MEMBER"/>
    <property type="match status" value="1"/>
</dbReference>
<dbReference type="CDD" id="cd01171">
    <property type="entry name" value="YXKO-related"/>
    <property type="match status" value="1"/>
</dbReference>
<dbReference type="Gene3D" id="3.40.1190.20">
    <property type="match status" value="1"/>
</dbReference>
<feature type="binding site" evidence="18">
    <location>
        <position position="158"/>
    </location>
    <ligand>
        <name>(6S)-NADPHX</name>
        <dbReference type="ChEBI" id="CHEBI:64076"/>
    </ligand>
</feature>
<comment type="similarity">
    <text evidence="18">Belongs to the NnrE/AIBP family.</text>
</comment>
<dbReference type="Pfam" id="PF01256">
    <property type="entry name" value="Carb_kinase"/>
    <property type="match status" value="1"/>
</dbReference>
<gene>
    <name evidence="18" type="primary">nnrE</name>
    <name evidence="17" type="synonym">nnrD</name>
    <name evidence="22" type="ORF">ACFPOB_06595</name>
</gene>
<evidence type="ECO:0000256" key="17">
    <source>
        <dbReference type="HAMAP-Rule" id="MF_01965"/>
    </source>
</evidence>
<comment type="similarity">
    <text evidence="17">Belongs to the NnrD/CARKD family.</text>
</comment>
<evidence type="ECO:0000256" key="15">
    <source>
        <dbReference type="ARBA" id="ARBA00048238"/>
    </source>
</evidence>
<comment type="similarity">
    <text evidence="3 19">In the N-terminal section; belongs to the NnrE/AIBP family.</text>
</comment>
<comment type="catalytic activity">
    <reaction evidence="16 17 19">
        <text>(6S)-NADPHX + ADP = AMP + phosphate + NADPH + H(+)</text>
        <dbReference type="Rhea" id="RHEA:32235"/>
        <dbReference type="ChEBI" id="CHEBI:15378"/>
        <dbReference type="ChEBI" id="CHEBI:43474"/>
        <dbReference type="ChEBI" id="CHEBI:57783"/>
        <dbReference type="ChEBI" id="CHEBI:64076"/>
        <dbReference type="ChEBI" id="CHEBI:456215"/>
        <dbReference type="ChEBI" id="CHEBI:456216"/>
        <dbReference type="EC" id="4.2.1.136"/>
    </reaction>
</comment>
<evidence type="ECO:0000313" key="23">
    <source>
        <dbReference type="Proteomes" id="UP001596053"/>
    </source>
</evidence>
<dbReference type="SUPFAM" id="SSF64153">
    <property type="entry name" value="YjeF N-terminal domain-like"/>
    <property type="match status" value="1"/>
</dbReference>
<comment type="function">
    <text evidence="14 19">Bifunctional enzyme that catalyzes the epimerization of the S- and R-forms of NAD(P)HX and the dehydration of the S-form of NAD(P)HX at the expense of ADP, which is converted to AMP. This allows the repair of both epimers of NAD(P)HX, a damaged form of NAD(P)H that is a result of enzymatic or heat-dependent hydration.</text>
</comment>
<keyword evidence="5 18" id="KW-0479">Metal-binding</keyword>
<dbReference type="HAMAP" id="MF_01966">
    <property type="entry name" value="NADHX_epimerase"/>
    <property type="match status" value="1"/>
</dbReference>
<feature type="binding site" evidence="17">
    <location>
        <position position="263"/>
    </location>
    <ligand>
        <name>(6S)-NADPHX</name>
        <dbReference type="ChEBI" id="CHEBI:64076"/>
    </ligand>
</feature>
<evidence type="ECO:0000256" key="5">
    <source>
        <dbReference type="ARBA" id="ARBA00022723"/>
    </source>
</evidence>
<keyword evidence="8 17" id="KW-0521">NADP</keyword>
<dbReference type="PROSITE" id="PS51383">
    <property type="entry name" value="YJEF_C_3"/>
    <property type="match status" value="1"/>
</dbReference>
<keyword evidence="7 17" id="KW-0067">ATP-binding</keyword>
<organism evidence="22 23">
    <name type="scientific">Bosea eneae</name>
    <dbReference type="NCBI Taxonomy" id="151454"/>
    <lineage>
        <taxon>Bacteria</taxon>
        <taxon>Pseudomonadati</taxon>
        <taxon>Pseudomonadota</taxon>
        <taxon>Alphaproteobacteria</taxon>
        <taxon>Hyphomicrobiales</taxon>
        <taxon>Boseaceae</taxon>
        <taxon>Bosea</taxon>
    </lineage>
</organism>
<evidence type="ECO:0000256" key="14">
    <source>
        <dbReference type="ARBA" id="ARBA00025153"/>
    </source>
</evidence>
<evidence type="ECO:0000256" key="1">
    <source>
        <dbReference type="ARBA" id="ARBA00000013"/>
    </source>
</evidence>
<dbReference type="InterPro" id="IPR030677">
    <property type="entry name" value="Nnr"/>
</dbReference>
<name>A0ABW0ITN4_9HYPH</name>
<comment type="similarity">
    <text evidence="4 19">In the C-terminal section; belongs to the NnrD/CARKD family.</text>
</comment>
<dbReference type="InterPro" id="IPR029056">
    <property type="entry name" value="Ribokinase-like"/>
</dbReference>
<evidence type="ECO:0000256" key="4">
    <source>
        <dbReference type="ARBA" id="ARBA00009524"/>
    </source>
</evidence>
<dbReference type="EC" id="5.1.99.6" evidence="19"/>
<keyword evidence="13" id="KW-0511">Multifunctional enzyme</keyword>
<evidence type="ECO:0000256" key="8">
    <source>
        <dbReference type="ARBA" id="ARBA00022857"/>
    </source>
</evidence>
<sequence>MTVSPPAALALLSVAEMARADAATIAAGMPGIVLMEKAGRAVADAVTRRVRPGARVLVLCGPGNNGGDGFVAARLLAERGCHVTLALAGKRAALDGDAALAAERWTGAIETSGGVEPARHDLVIDALFGAGLSRPISGETAVLIERVDAAGRTVIAVDVPSGVHGDTGLTEGPAVRADETVTFFRLKPGHLLHPGRALCGVLTLADIGIRPEVVFAPGGIAPSAFRNGPALWRSQLPDHATDVHKYGRGVMAIAAGGLSGVGAPRLGARAALRIGAGLATIICRPEALAAHAGRGPDALMQSAAADAAAFEAASRSRKLDAVLIGPALGLDAEACAWVEVALRQSWPCVFDADALTHIGARQPGFADLLSRRSGVAVLTPHEGEFKRLFGEAGGFAAARGKLQRARQAATQTGAVVVLKGPDTVIAAPDGRAAINETGSPALATAGSGDVLGGVVAGLLAQKMPAFEAACAAVWLHGRAGEELGRGLIADDLPEALPQLLAQLYDDPAGRKKPAP</sequence>
<dbReference type="Proteomes" id="UP001596053">
    <property type="component" value="Unassembled WGS sequence"/>
</dbReference>
<feature type="binding site" evidence="17">
    <location>
        <begin position="419"/>
        <end position="423"/>
    </location>
    <ligand>
        <name>AMP</name>
        <dbReference type="ChEBI" id="CHEBI:456215"/>
    </ligand>
</feature>
<evidence type="ECO:0000313" key="22">
    <source>
        <dbReference type="EMBL" id="MFC5419230.1"/>
    </source>
</evidence>
<keyword evidence="23" id="KW-1185">Reference proteome</keyword>
<evidence type="ECO:0000256" key="3">
    <source>
        <dbReference type="ARBA" id="ARBA00006001"/>
    </source>
</evidence>
<dbReference type="InterPro" id="IPR004443">
    <property type="entry name" value="YjeF_N_dom"/>
</dbReference>
<dbReference type="NCBIfam" id="TIGR00196">
    <property type="entry name" value="yjeF_cterm"/>
    <property type="match status" value="1"/>
</dbReference>
<dbReference type="NCBIfam" id="TIGR00197">
    <property type="entry name" value="yjeF_nterm"/>
    <property type="match status" value="1"/>
</dbReference>
<comment type="caution">
    <text evidence="22">The sequence shown here is derived from an EMBL/GenBank/DDBJ whole genome shotgun (WGS) entry which is preliminary data.</text>
</comment>
<comment type="cofactor">
    <cofactor evidence="17">
        <name>Mg(2+)</name>
        <dbReference type="ChEBI" id="CHEBI:18420"/>
    </cofactor>
</comment>
<keyword evidence="10 17" id="KW-0520">NAD</keyword>
<feature type="binding site" evidence="18">
    <location>
        <position position="125"/>
    </location>
    <ligand>
        <name>K(+)</name>
        <dbReference type="ChEBI" id="CHEBI:29103"/>
    </ligand>
</feature>